<reference evidence="1 2" key="1">
    <citation type="submission" date="2020-12" db="EMBL/GenBank/DDBJ databases">
        <title>Sulforoseuscoccus oceanibium gen. nov., sp. nov., a representative of the phylum Verrucomicrobia with special cytoplasmic membrane, and proposal of Sulforoseuscoccusaceae fam. nov.</title>
        <authorList>
            <person name="Xi F."/>
        </authorList>
    </citation>
    <scope>NUCLEOTIDE SEQUENCE [LARGE SCALE GENOMIC DNA]</scope>
    <source>
        <strain evidence="1 2">T37</strain>
    </source>
</reference>
<accession>A0A6B3LGF1</accession>
<evidence type="ECO:0000313" key="2">
    <source>
        <dbReference type="Proteomes" id="UP000475117"/>
    </source>
</evidence>
<evidence type="ECO:0000313" key="1">
    <source>
        <dbReference type="EMBL" id="QQL44587.1"/>
    </source>
</evidence>
<proteinExistence type="predicted"/>
<keyword evidence="2" id="KW-1185">Reference proteome</keyword>
<name>A0A6B3LGF1_9BACT</name>
<organism evidence="1 2">
    <name type="scientific">Sulfuriroseicoccus oceanibius</name>
    <dbReference type="NCBI Taxonomy" id="2707525"/>
    <lineage>
        <taxon>Bacteria</taxon>
        <taxon>Pseudomonadati</taxon>
        <taxon>Verrucomicrobiota</taxon>
        <taxon>Verrucomicrobiia</taxon>
        <taxon>Verrucomicrobiales</taxon>
        <taxon>Verrucomicrobiaceae</taxon>
        <taxon>Sulfuriroseicoccus</taxon>
    </lineage>
</organism>
<protein>
    <submittedName>
        <fullName evidence="1">Uncharacterized protein</fullName>
    </submittedName>
</protein>
<dbReference type="KEGG" id="soa:G3M56_011950"/>
<dbReference type="Proteomes" id="UP000475117">
    <property type="component" value="Chromosome"/>
</dbReference>
<dbReference type="AlphaFoldDB" id="A0A6B3LGF1"/>
<sequence length="145" mass="15560">MKRLPRHLSIALVAAIVGFIAAPRILGVSAESVLRGIEWHAAIVSAGLWFTFSLLLRKPKIQQWLIIGFVSPFIGVPLFYQMAAWKSGYGSQLPELGSALYVGLIAATLLSWLLIPVGLLTGGLAAIVSRPFAKIEAQQVGAQNP</sequence>
<gene>
    <name evidence="1" type="ORF">G3M56_011950</name>
</gene>
<dbReference type="RefSeq" id="WP_235203424.1">
    <property type="nucleotide sequence ID" value="NZ_CP066776.1"/>
</dbReference>
<dbReference type="EMBL" id="CP066776">
    <property type="protein sequence ID" value="QQL44587.1"/>
    <property type="molecule type" value="Genomic_DNA"/>
</dbReference>